<dbReference type="InterPro" id="IPR051158">
    <property type="entry name" value="Metallophosphoesterase_sf"/>
</dbReference>
<dbReference type="Proteomes" id="UP001500390">
    <property type="component" value="Unassembled WGS sequence"/>
</dbReference>
<dbReference type="InterPro" id="IPR004843">
    <property type="entry name" value="Calcineurin-like_PHP"/>
</dbReference>
<name>A0ABP8JEV0_9MICO</name>
<proteinExistence type="predicted"/>
<dbReference type="Gene3D" id="3.60.21.10">
    <property type="match status" value="1"/>
</dbReference>
<gene>
    <name evidence="2" type="ORF">GCM10023153_06190</name>
</gene>
<feature type="domain" description="Calcineurin-like phosphoesterase" evidence="1">
    <location>
        <begin position="52"/>
        <end position="236"/>
    </location>
</feature>
<comment type="caution">
    <text evidence="2">The sequence shown here is derived from an EMBL/GenBank/DDBJ whole genome shotgun (WGS) entry which is preliminary data.</text>
</comment>
<accession>A0ABP8JEV0</accession>
<dbReference type="EMBL" id="BAABFX010000010">
    <property type="protein sequence ID" value="GAA4389698.1"/>
    <property type="molecule type" value="Genomic_DNA"/>
</dbReference>
<dbReference type="PANTHER" id="PTHR31302">
    <property type="entry name" value="TRANSMEMBRANE PROTEIN WITH METALLOPHOSPHOESTERASE DOMAIN-RELATED"/>
    <property type="match status" value="1"/>
</dbReference>
<dbReference type="InterPro" id="IPR029052">
    <property type="entry name" value="Metallo-depent_PP-like"/>
</dbReference>
<dbReference type="PANTHER" id="PTHR31302:SF20">
    <property type="entry name" value="CONSERVED PROTEIN"/>
    <property type="match status" value="1"/>
</dbReference>
<evidence type="ECO:0000313" key="3">
    <source>
        <dbReference type="Proteomes" id="UP001500390"/>
    </source>
</evidence>
<evidence type="ECO:0000259" key="1">
    <source>
        <dbReference type="Pfam" id="PF00149"/>
    </source>
</evidence>
<protein>
    <submittedName>
        <fullName evidence="2">Metallophosphoesterase</fullName>
    </submittedName>
</protein>
<dbReference type="Pfam" id="PF00149">
    <property type="entry name" value="Metallophos"/>
    <property type="match status" value="1"/>
</dbReference>
<organism evidence="2 3">
    <name type="scientific">Ornithinibacter aureus</name>
    <dbReference type="NCBI Taxonomy" id="622664"/>
    <lineage>
        <taxon>Bacteria</taxon>
        <taxon>Bacillati</taxon>
        <taxon>Actinomycetota</taxon>
        <taxon>Actinomycetes</taxon>
        <taxon>Micrococcales</taxon>
        <taxon>Intrasporangiaceae</taxon>
        <taxon>Ornithinibacter</taxon>
    </lineage>
</organism>
<dbReference type="RefSeq" id="WP_159901546.1">
    <property type="nucleotide sequence ID" value="NZ_BAABFX010000010.1"/>
</dbReference>
<reference evidence="3" key="1">
    <citation type="journal article" date="2019" name="Int. J. Syst. Evol. Microbiol.">
        <title>The Global Catalogue of Microorganisms (GCM) 10K type strain sequencing project: providing services to taxonomists for standard genome sequencing and annotation.</title>
        <authorList>
            <consortium name="The Broad Institute Genomics Platform"/>
            <consortium name="The Broad Institute Genome Sequencing Center for Infectious Disease"/>
            <person name="Wu L."/>
            <person name="Ma J."/>
        </authorList>
    </citation>
    <scope>NUCLEOTIDE SEQUENCE [LARGE SCALE GENOMIC DNA]</scope>
    <source>
        <strain evidence="3">JCM 17738</strain>
    </source>
</reference>
<keyword evidence="3" id="KW-1185">Reference proteome</keyword>
<sequence length="322" mass="33976">MNDLARTALRTAGGLAGAGLAGIAYAAFVERTWFTLRRFAVPALPPGSAPVRILQVSDLHLTPGQRKKIDWVRSLADLEPDFVVNSGDNLAHLDAVPPLLRAMEPLLERPGAFVLGSNDYFAPTPKNPARYLTSRHAEAPARRSTLPVKALRDGLGNSGWADLNNARTIVRMGDHDVELVGVNDPHIGYDRYAKVAGPASSDVSLTMGLVHAPYQRVLDAMVGDGASVVLAGHTHGGQLAVPLWGALVTNCDLDTTRAKGVSRWWPGAGTAGRRGGAAPSSDAPADAAWLHVSAGLGTSPYAPVRFACRPEATLLTLLARDG</sequence>
<dbReference type="SUPFAM" id="SSF56300">
    <property type="entry name" value="Metallo-dependent phosphatases"/>
    <property type="match status" value="1"/>
</dbReference>
<evidence type="ECO:0000313" key="2">
    <source>
        <dbReference type="EMBL" id="GAA4389698.1"/>
    </source>
</evidence>